<dbReference type="CDD" id="cd09272">
    <property type="entry name" value="RNase_HI_RT_Ty1"/>
    <property type="match status" value="1"/>
</dbReference>
<dbReference type="EMBL" id="JACGWM010001695">
    <property type="protein sequence ID" value="KAL0289357.1"/>
    <property type="molecule type" value="Genomic_DNA"/>
</dbReference>
<sequence>MALVAHLDLELHQMDVKTAVLNGDIDEMIYMMQPENFVSGDPKNMICRIKKSIYGLKQASRQWYFKFHQVIISFGFEMNVVDDCVYHKFCGSKQIFLVLYVDDILLANNDIGLLHETKRFLAKNFEMKDLGEASYVLGLYAPGYCIHYRDVGQIFEQSKVKSLDSSQKGLKVLTENKDYMLTYRRTDQIEIIGYTESHFAGCQDSMKSTSGYIYMLAEGAISWKSAKQSLIASSVMAAEFIACYEASNQGIWL</sequence>
<dbReference type="Pfam" id="PF07727">
    <property type="entry name" value="RVT_2"/>
    <property type="match status" value="1"/>
</dbReference>
<dbReference type="PANTHER" id="PTHR11439:SF467">
    <property type="entry name" value="INTEGRASE CATALYTIC DOMAIN-CONTAINING PROTEIN"/>
    <property type="match status" value="1"/>
</dbReference>
<organism evidence="2">
    <name type="scientific">Sesamum calycinum</name>
    <dbReference type="NCBI Taxonomy" id="2727403"/>
    <lineage>
        <taxon>Eukaryota</taxon>
        <taxon>Viridiplantae</taxon>
        <taxon>Streptophyta</taxon>
        <taxon>Embryophyta</taxon>
        <taxon>Tracheophyta</taxon>
        <taxon>Spermatophyta</taxon>
        <taxon>Magnoliopsida</taxon>
        <taxon>eudicotyledons</taxon>
        <taxon>Gunneridae</taxon>
        <taxon>Pentapetalae</taxon>
        <taxon>asterids</taxon>
        <taxon>lamiids</taxon>
        <taxon>Lamiales</taxon>
        <taxon>Pedaliaceae</taxon>
        <taxon>Sesamum</taxon>
    </lineage>
</organism>
<dbReference type="SUPFAM" id="SSF56672">
    <property type="entry name" value="DNA/RNA polymerases"/>
    <property type="match status" value="1"/>
</dbReference>
<reference evidence="2" key="1">
    <citation type="submission" date="2020-06" db="EMBL/GenBank/DDBJ databases">
        <authorList>
            <person name="Li T."/>
            <person name="Hu X."/>
            <person name="Zhang T."/>
            <person name="Song X."/>
            <person name="Zhang H."/>
            <person name="Dai N."/>
            <person name="Sheng W."/>
            <person name="Hou X."/>
            <person name="Wei L."/>
        </authorList>
    </citation>
    <scope>NUCLEOTIDE SEQUENCE</scope>
    <source>
        <strain evidence="2">KEN8</strain>
        <tissue evidence="2">Leaf</tissue>
    </source>
</reference>
<accession>A0AAW2J5N2</accession>
<proteinExistence type="predicted"/>
<gene>
    <name evidence="2" type="ORF">Scaly_2705900</name>
</gene>
<protein>
    <submittedName>
        <fullName evidence="2">Retrovirus-related Pol polyprotein from transposon TNT 1-94</fullName>
    </submittedName>
</protein>
<evidence type="ECO:0000259" key="1">
    <source>
        <dbReference type="Pfam" id="PF07727"/>
    </source>
</evidence>
<feature type="domain" description="Reverse transcriptase Ty1/copia-type" evidence="1">
    <location>
        <begin position="2"/>
        <end position="139"/>
    </location>
</feature>
<dbReference type="InterPro" id="IPR013103">
    <property type="entry name" value="RVT_2"/>
</dbReference>
<dbReference type="AlphaFoldDB" id="A0AAW2J5N2"/>
<dbReference type="InterPro" id="IPR043502">
    <property type="entry name" value="DNA/RNA_pol_sf"/>
</dbReference>
<comment type="caution">
    <text evidence="2">The sequence shown here is derived from an EMBL/GenBank/DDBJ whole genome shotgun (WGS) entry which is preliminary data.</text>
</comment>
<dbReference type="PANTHER" id="PTHR11439">
    <property type="entry name" value="GAG-POL-RELATED RETROTRANSPOSON"/>
    <property type="match status" value="1"/>
</dbReference>
<name>A0AAW2J5N2_9LAMI</name>
<evidence type="ECO:0000313" key="2">
    <source>
        <dbReference type="EMBL" id="KAL0289357.1"/>
    </source>
</evidence>
<reference evidence="2" key="2">
    <citation type="journal article" date="2024" name="Plant">
        <title>Genomic evolution and insights into agronomic trait innovations of Sesamum species.</title>
        <authorList>
            <person name="Miao H."/>
            <person name="Wang L."/>
            <person name="Qu L."/>
            <person name="Liu H."/>
            <person name="Sun Y."/>
            <person name="Le M."/>
            <person name="Wang Q."/>
            <person name="Wei S."/>
            <person name="Zheng Y."/>
            <person name="Lin W."/>
            <person name="Duan Y."/>
            <person name="Cao H."/>
            <person name="Xiong S."/>
            <person name="Wang X."/>
            <person name="Wei L."/>
            <person name="Li C."/>
            <person name="Ma Q."/>
            <person name="Ju M."/>
            <person name="Zhao R."/>
            <person name="Li G."/>
            <person name="Mu C."/>
            <person name="Tian Q."/>
            <person name="Mei H."/>
            <person name="Zhang T."/>
            <person name="Gao T."/>
            <person name="Zhang H."/>
        </authorList>
    </citation>
    <scope>NUCLEOTIDE SEQUENCE</scope>
    <source>
        <strain evidence="2">KEN8</strain>
    </source>
</reference>